<dbReference type="Pfam" id="PF13181">
    <property type="entry name" value="TPR_8"/>
    <property type="match status" value="1"/>
</dbReference>
<reference evidence="3 4" key="1">
    <citation type="submission" date="2019-07" db="EMBL/GenBank/DDBJ databases">
        <title>Draft genome for Aliikangiella sp. M105.</title>
        <authorList>
            <person name="Wang G."/>
        </authorList>
    </citation>
    <scope>NUCLEOTIDE SEQUENCE [LARGE SCALE GENOMIC DNA]</scope>
    <source>
        <strain evidence="3 4">M105</strain>
    </source>
</reference>
<evidence type="ECO:0000313" key="4">
    <source>
        <dbReference type="Proteomes" id="UP000315439"/>
    </source>
</evidence>
<evidence type="ECO:0000256" key="1">
    <source>
        <dbReference type="ARBA" id="ARBA00022737"/>
    </source>
</evidence>
<organism evidence="3 4">
    <name type="scientific">Aliikangiella coralliicola</name>
    <dbReference type="NCBI Taxonomy" id="2592383"/>
    <lineage>
        <taxon>Bacteria</taxon>
        <taxon>Pseudomonadati</taxon>
        <taxon>Pseudomonadota</taxon>
        <taxon>Gammaproteobacteria</taxon>
        <taxon>Oceanospirillales</taxon>
        <taxon>Pleioneaceae</taxon>
        <taxon>Aliikangiella</taxon>
    </lineage>
</organism>
<dbReference type="AlphaFoldDB" id="A0A545U4F1"/>
<dbReference type="InterPro" id="IPR011990">
    <property type="entry name" value="TPR-like_helical_dom_sf"/>
</dbReference>
<dbReference type="PANTHER" id="PTHR45586:SF1">
    <property type="entry name" value="LIPOPOLYSACCHARIDE ASSEMBLY PROTEIN B"/>
    <property type="match status" value="1"/>
</dbReference>
<dbReference type="EMBL" id="VIKS01000014">
    <property type="protein sequence ID" value="TQV84357.1"/>
    <property type="molecule type" value="Genomic_DNA"/>
</dbReference>
<dbReference type="RefSeq" id="WP_142933902.1">
    <property type="nucleotide sequence ID" value="NZ_ML660170.1"/>
</dbReference>
<evidence type="ECO:0000313" key="3">
    <source>
        <dbReference type="EMBL" id="TQV84357.1"/>
    </source>
</evidence>
<proteinExistence type="predicted"/>
<evidence type="ECO:0000256" key="2">
    <source>
        <dbReference type="ARBA" id="ARBA00022803"/>
    </source>
</evidence>
<keyword evidence="4" id="KW-1185">Reference proteome</keyword>
<keyword evidence="1" id="KW-0677">Repeat</keyword>
<sequence length="125" mass="14179">MNIEDINKKVKSLIGETWKDSSKWHLNFDEAKRLLERALSLAPDDETTLINYGTVLCDMGNHKEAAEYLRKAIDHGTVNKHAFFNLGVALMNCSSHENAMMFMKKAKSKMAGALTWEAYFDPMGH</sequence>
<dbReference type="InterPro" id="IPR051012">
    <property type="entry name" value="CellSynth/LPSAsmb/PSIAsmb"/>
</dbReference>
<dbReference type="PANTHER" id="PTHR45586">
    <property type="entry name" value="TPR REPEAT-CONTAINING PROTEIN PA4667"/>
    <property type="match status" value="1"/>
</dbReference>
<dbReference type="Pfam" id="PF13424">
    <property type="entry name" value="TPR_12"/>
    <property type="match status" value="1"/>
</dbReference>
<dbReference type="Gene3D" id="1.25.40.10">
    <property type="entry name" value="Tetratricopeptide repeat domain"/>
    <property type="match status" value="1"/>
</dbReference>
<dbReference type="SUPFAM" id="SSF48452">
    <property type="entry name" value="TPR-like"/>
    <property type="match status" value="1"/>
</dbReference>
<dbReference type="OrthoDB" id="9814042at2"/>
<comment type="caution">
    <text evidence="3">The sequence shown here is derived from an EMBL/GenBank/DDBJ whole genome shotgun (WGS) entry which is preliminary data.</text>
</comment>
<keyword evidence="2" id="KW-0802">TPR repeat</keyword>
<dbReference type="InterPro" id="IPR019734">
    <property type="entry name" value="TPR_rpt"/>
</dbReference>
<accession>A0A545U4F1</accession>
<dbReference type="Proteomes" id="UP000315439">
    <property type="component" value="Unassembled WGS sequence"/>
</dbReference>
<gene>
    <name evidence="3" type="ORF">FLL46_22290</name>
</gene>
<name>A0A545U4F1_9GAMM</name>
<protein>
    <submittedName>
        <fullName evidence="3">Tetratricopeptide repeat protein</fullName>
    </submittedName>
</protein>